<keyword evidence="4 5" id="KW-0472">Membrane</keyword>
<dbReference type="RefSeq" id="WP_013954839.1">
    <property type="nucleotide sequence ID" value="NZ_CP005933.1"/>
</dbReference>
<evidence type="ECO:0000256" key="2">
    <source>
        <dbReference type="ARBA" id="ARBA00022692"/>
    </source>
</evidence>
<gene>
    <name evidence="6" type="ORF">K668_02300</name>
</gene>
<evidence type="ECO:0000256" key="5">
    <source>
        <dbReference type="SAM" id="Phobius"/>
    </source>
</evidence>
<name>A0A059Y495_MYCBV</name>
<feature type="transmembrane region" description="Helical" evidence="5">
    <location>
        <begin position="182"/>
        <end position="204"/>
    </location>
</feature>
<reference evidence="6" key="1">
    <citation type="submission" date="2013-04" db="EMBL/GenBank/DDBJ databases">
        <authorList>
            <person name="Lin L."/>
            <person name="Zeng Z."/>
            <person name="Xie J."/>
            <person name="Luo L."/>
            <person name="Yang Z."/>
            <person name="Liang W."/>
            <person name="Lin H."/>
            <person name="Dong C."/>
            <person name="Sun Y."/>
        </authorList>
    </citation>
    <scope>NUCLEOTIDE SEQUENCE [LARGE SCALE GENOMIC DNA]</scope>
    <source>
        <strain evidence="6">CQ-W70</strain>
    </source>
</reference>
<evidence type="ECO:0000313" key="6">
    <source>
        <dbReference type="EMBL" id="AIA34038.1"/>
    </source>
</evidence>
<feature type="transmembrane region" description="Helical" evidence="5">
    <location>
        <begin position="80"/>
        <end position="101"/>
    </location>
</feature>
<protein>
    <recommendedName>
        <fullName evidence="7">PQ loop repeat protein</fullName>
    </recommendedName>
</protein>
<evidence type="ECO:0008006" key="7">
    <source>
        <dbReference type="Google" id="ProtNLM"/>
    </source>
</evidence>
<feature type="transmembrane region" description="Helical" evidence="5">
    <location>
        <begin position="6"/>
        <end position="27"/>
    </location>
</feature>
<sequence>MSALTIVNLIFGVLASSSMVIICIPQLVSILKSKSVGNISYGTFLIYFFGGALFILIMVLKKGIGSFEFDSIKNPDSDPIVNIIGNWLFMLIMATTITSFLNYDKNKPLSFKLLIGLIIWVICLVFTIWFFMVYANEKFRLNLSPDSVLLTIFTVCATVCTSLPFTLQIIKTLRSKSADGLSPLMLYLGMFINACLAVYLGTLLPFTSPMWWVCVIFSCLAIVVYMIQIFLYYYYKKMNNSDEISANNNIKVQ</sequence>
<dbReference type="SMART" id="SM00679">
    <property type="entry name" value="CTNS"/>
    <property type="match status" value="2"/>
</dbReference>
<feature type="transmembrane region" description="Helical" evidence="5">
    <location>
        <begin position="147"/>
        <end position="170"/>
    </location>
</feature>
<comment type="subcellular location">
    <subcellularLocation>
        <location evidence="1">Membrane</location>
        <topology evidence="1">Multi-pass membrane protein</topology>
    </subcellularLocation>
</comment>
<dbReference type="Proteomes" id="UP000027182">
    <property type="component" value="Chromosome"/>
</dbReference>
<evidence type="ECO:0000256" key="1">
    <source>
        <dbReference type="ARBA" id="ARBA00004141"/>
    </source>
</evidence>
<dbReference type="Gene3D" id="1.20.1280.290">
    <property type="match status" value="2"/>
</dbReference>
<dbReference type="EMBL" id="CP005933">
    <property type="protein sequence ID" value="AIA34038.1"/>
    <property type="molecule type" value="Genomic_DNA"/>
</dbReference>
<accession>A0A059Y495</accession>
<feature type="transmembrane region" description="Helical" evidence="5">
    <location>
        <begin position="39"/>
        <end position="60"/>
    </location>
</feature>
<feature type="transmembrane region" description="Helical" evidence="5">
    <location>
        <begin position="113"/>
        <end position="135"/>
    </location>
</feature>
<dbReference type="AlphaFoldDB" id="A0A059Y495"/>
<dbReference type="KEGG" id="mbq:K668_02300"/>
<evidence type="ECO:0000256" key="4">
    <source>
        <dbReference type="ARBA" id="ARBA00023136"/>
    </source>
</evidence>
<dbReference type="GO" id="GO:0016020">
    <property type="term" value="C:membrane"/>
    <property type="evidence" value="ECO:0007669"/>
    <property type="project" value="UniProtKB-SubCell"/>
</dbReference>
<dbReference type="PATRIC" id="fig|1316930.3.peg.472"/>
<organism evidence="6">
    <name type="scientific">Mycoplasmopsis bovis CQ-W70</name>
    <dbReference type="NCBI Taxonomy" id="1316930"/>
    <lineage>
        <taxon>Bacteria</taxon>
        <taxon>Bacillati</taxon>
        <taxon>Mycoplasmatota</taxon>
        <taxon>Mycoplasmoidales</taxon>
        <taxon>Metamycoplasmataceae</taxon>
        <taxon>Mycoplasmopsis</taxon>
    </lineage>
</organism>
<keyword evidence="3 5" id="KW-1133">Transmembrane helix</keyword>
<proteinExistence type="predicted"/>
<dbReference type="HOGENOM" id="CLU_1137051_0_0_14"/>
<dbReference type="Pfam" id="PF04193">
    <property type="entry name" value="PQ-loop"/>
    <property type="match status" value="2"/>
</dbReference>
<keyword evidence="2 5" id="KW-0812">Transmembrane</keyword>
<feature type="transmembrane region" description="Helical" evidence="5">
    <location>
        <begin position="210"/>
        <end position="235"/>
    </location>
</feature>
<dbReference type="InterPro" id="IPR006603">
    <property type="entry name" value="PQ-loop_rpt"/>
</dbReference>
<evidence type="ECO:0000256" key="3">
    <source>
        <dbReference type="ARBA" id="ARBA00022989"/>
    </source>
</evidence>